<comment type="caution">
    <text evidence="2">The sequence shown here is derived from an EMBL/GenBank/DDBJ whole genome shotgun (WGS) entry which is preliminary data.</text>
</comment>
<evidence type="ECO:0000313" key="2">
    <source>
        <dbReference type="EMBL" id="OMD33888.1"/>
    </source>
</evidence>
<feature type="non-terminal residue" evidence="2">
    <location>
        <position position="107"/>
    </location>
</feature>
<name>A0ABX3GNE7_9BACL</name>
<evidence type="ECO:0000256" key="1">
    <source>
        <dbReference type="SAM" id="MobiDB-lite"/>
    </source>
</evidence>
<dbReference type="PANTHER" id="PTHR47153:SF2">
    <property type="entry name" value="LACTATE UTILIZATION PROTEIN B"/>
    <property type="match status" value="1"/>
</dbReference>
<protein>
    <submittedName>
        <fullName evidence="2">Amino acid dehydrogenase</fullName>
    </submittedName>
</protein>
<feature type="compositionally biased region" description="Polar residues" evidence="1">
    <location>
        <begin position="1"/>
        <end position="12"/>
    </location>
</feature>
<feature type="region of interest" description="Disordered" evidence="1">
    <location>
        <begin position="1"/>
        <end position="21"/>
    </location>
</feature>
<dbReference type="EMBL" id="MPVP01000074">
    <property type="protein sequence ID" value="OMD33888.1"/>
    <property type="molecule type" value="Genomic_DNA"/>
</dbReference>
<sequence>MSQTTTNLTAKSENGKPATVKERADLALNNDFLRKAVRFTTERLRDGKQKAANDHGHWEEWRERGRQIRLHTIAHLDYYLNLFADKARANGTHIHFAATGEEAVKIA</sequence>
<accession>A0ABX3GNE7</accession>
<dbReference type="PANTHER" id="PTHR47153">
    <property type="entry name" value="LACTATE UTILIZATION PROTEIN B"/>
    <property type="match status" value="1"/>
</dbReference>
<organism evidence="2 3">
    <name type="scientific">Paenibacillus odorifer</name>
    <dbReference type="NCBI Taxonomy" id="189426"/>
    <lineage>
        <taxon>Bacteria</taxon>
        <taxon>Bacillati</taxon>
        <taxon>Bacillota</taxon>
        <taxon>Bacilli</taxon>
        <taxon>Bacillales</taxon>
        <taxon>Paenibacillaceae</taxon>
        <taxon>Paenibacillus</taxon>
    </lineage>
</organism>
<dbReference type="InterPro" id="IPR004452">
    <property type="entry name" value="LutB/LldF"/>
</dbReference>
<dbReference type="Proteomes" id="UP000187158">
    <property type="component" value="Unassembled WGS sequence"/>
</dbReference>
<proteinExistence type="predicted"/>
<evidence type="ECO:0000313" key="3">
    <source>
        <dbReference type="Proteomes" id="UP000187158"/>
    </source>
</evidence>
<reference evidence="2 3" key="1">
    <citation type="submission" date="2016-11" db="EMBL/GenBank/DDBJ databases">
        <title>Paenibacillus species isolates.</title>
        <authorList>
            <person name="Beno S.M."/>
        </authorList>
    </citation>
    <scope>NUCLEOTIDE SEQUENCE [LARGE SCALE GENOMIC DNA]</scope>
    <source>
        <strain evidence="2 3">FSL H7-0433</strain>
    </source>
</reference>
<gene>
    <name evidence="2" type="ORF">BSO21_13645</name>
</gene>
<keyword evidence="3" id="KW-1185">Reference proteome</keyword>